<reference evidence="1 2" key="1">
    <citation type="journal article" date="2018" name="Nat. Genet.">
        <title>The Rosa genome provides new insights in the design of modern roses.</title>
        <authorList>
            <person name="Bendahmane M."/>
        </authorList>
    </citation>
    <scope>NUCLEOTIDE SEQUENCE [LARGE SCALE GENOMIC DNA]</scope>
    <source>
        <strain evidence="2">cv. Old Blush</strain>
    </source>
</reference>
<name>A0A2P6P437_ROSCH</name>
<gene>
    <name evidence="1" type="ORF">RchiOBHm_Chr7g0186921</name>
</gene>
<protein>
    <submittedName>
        <fullName evidence="1">Uncharacterized protein</fullName>
    </submittedName>
</protein>
<dbReference type="EMBL" id="PDCK01000045">
    <property type="protein sequence ID" value="PRQ16685.1"/>
    <property type="molecule type" value="Genomic_DNA"/>
</dbReference>
<keyword evidence="2" id="KW-1185">Reference proteome</keyword>
<comment type="caution">
    <text evidence="1">The sequence shown here is derived from an EMBL/GenBank/DDBJ whole genome shotgun (WGS) entry which is preliminary data.</text>
</comment>
<dbReference type="AlphaFoldDB" id="A0A2P6P437"/>
<evidence type="ECO:0000313" key="2">
    <source>
        <dbReference type="Proteomes" id="UP000238479"/>
    </source>
</evidence>
<sequence>MKNMTRIKENMKQTMEELRTSGPVMVRASPLLVLCRICCLLCLSNVLGFLPCMSLFNPT</sequence>
<dbReference type="Proteomes" id="UP000238479">
    <property type="component" value="Chromosome 7"/>
</dbReference>
<proteinExistence type="predicted"/>
<organism evidence="1 2">
    <name type="scientific">Rosa chinensis</name>
    <name type="common">China rose</name>
    <dbReference type="NCBI Taxonomy" id="74649"/>
    <lineage>
        <taxon>Eukaryota</taxon>
        <taxon>Viridiplantae</taxon>
        <taxon>Streptophyta</taxon>
        <taxon>Embryophyta</taxon>
        <taxon>Tracheophyta</taxon>
        <taxon>Spermatophyta</taxon>
        <taxon>Magnoliopsida</taxon>
        <taxon>eudicotyledons</taxon>
        <taxon>Gunneridae</taxon>
        <taxon>Pentapetalae</taxon>
        <taxon>rosids</taxon>
        <taxon>fabids</taxon>
        <taxon>Rosales</taxon>
        <taxon>Rosaceae</taxon>
        <taxon>Rosoideae</taxon>
        <taxon>Rosoideae incertae sedis</taxon>
        <taxon>Rosa</taxon>
    </lineage>
</organism>
<dbReference type="Gramene" id="PRQ16685">
    <property type="protein sequence ID" value="PRQ16685"/>
    <property type="gene ID" value="RchiOBHm_Chr7g0186921"/>
</dbReference>
<accession>A0A2P6P437</accession>
<evidence type="ECO:0000313" key="1">
    <source>
        <dbReference type="EMBL" id="PRQ16685.1"/>
    </source>
</evidence>